<feature type="transmembrane region" description="Helical" evidence="5">
    <location>
        <begin position="222"/>
        <end position="240"/>
    </location>
</feature>
<name>A0A2T1A0Y2_9ACTN</name>
<feature type="domain" description="Major facilitator superfamily (MFS) profile" evidence="6">
    <location>
        <begin position="30"/>
        <end position="484"/>
    </location>
</feature>
<feature type="transmembrane region" description="Helical" evidence="5">
    <location>
        <begin position="96"/>
        <end position="122"/>
    </location>
</feature>
<keyword evidence="8" id="KW-1185">Reference proteome</keyword>
<feature type="transmembrane region" description="Helical" evidence="5">
    <location>
        <begin position="64"/>
        <end position="84"/>
    </location>
</feature>
<dbReference type="CDD" id="cd17321">
    <property type="entry name" value="MFS_MMR_MDR_like"/>
    <property type="match status" value="1"/>
</dbReference>
<evidence type="ECO:0000313" key="7">
    <source>
        <dbReference type="EMBL" id="PRZ41988.1"/>
    </source>
</evidence>
<sequence length="497" mass="51408">MTTATPISGLSQTANDPVEQLPSGRARWGTLLVVLAGTFMSILDFFIINVAIPSVQRDLHTNAATIQWIVAGFALAIASLVITGGRLGDLVGRRRAYGIGLAVFTLASAACGLAPTAGLLVAGRVVQGAGAALMMPQVLVIIQASFTGNARVRGFTAYGLTMGIAAVFGQLIGGLLIQADLVGLGWRACFLINVPIGAMALVQLRRHVPDAPRTGQSRLDIVGVVLSSAALFAIVLPLVQGQSQAWPTWTWLSFAAAVALIAEFVWYERRLARRGGHPLLDPAMFRVRSLSVGLSAQLAFNCGLASFFFVFALFVQDGHGFTALESGMLFSAIGIGYLLTSSLAGRIAGVLGRQTVALGGALLVVGHLTLLMTYGDVRSLWALSPALAAVGAGMGLVISPLATVVLARVSPAHAGAASGMLTTVMQVGGAVGVAIVGILFYGVPAGAGHSARIGDGFGAALYFLVAVNAALVVLVQLLPHDRTEVPNQWNPNQSSTV</sequence>
<comment type="caution">
    <text evidence="7">The sequence shown here is derived from an EMBL/GenBank/DDBJ whole genome shotgun (WGS) entry which is preliminary data.</text>
</comment>
<keyword evidence="2 5" id="KW-0812">Transmembrane</keyword>
<feature type="transmembrane region" description="Helical" evidence="5">
    <location>
        <begin position="419"/>
        <end position="440"/>
    </location>
</feature>
<dbReference type="GO" id="GO:0022857">
    <property type="term" value="F:transmembrane transporter activity"/>
    <property type="evidence" value="ECO:0007669"/>
    <property type="project" value="InterPro"/>
</dbReference>
<dbReference type="InterPro" id="IPR036259">
    <property type="entry name" value="MFS_trans_sf"/>
</dbReference>
<feature type="transmembrane region" description="Helical" evidence="5">
    <location>
        <begin position="31"/>
        <end position="52"/>
    </location>
</feature>
<dbReference type="PROSITE" id="PS50850">
    <property type="entry name" value="MFS"/>
    <property type="match status" value="1"/>
</dbReference>
<feature type="transmembrane region" description="Helical" evidence="5">
    <location>
        <begin position="327"/>
        <end position="344"/>
    </location>
</feature>
<organism evidence="7 8">
    <name type="scientific">Antricoccus suffuscus</name>
    <dbReference type="NCBI Taxonomy" id="1629062"/>
    <lineage>
        <taxon>Bacteria</taxon>
        <taxon>Bacillati</taxon>
        <taxon>Actinomycetota</taxon>
        <taxon>Actinomycetes</taxon>
        <taxon>Geodermatophilales</taxon>
        <taxon>Antricoccaceae</taxon>
        <taxon>Antricoccus</taxon>
    </lineage>
</organism>
<evidence type="ECO:0000256" key="1">
    <source>
        <dbReference type="ARBA" id="ARBA00004651"/>
    </source>
</evidence>
<dbReference type="PRINTS" id="PR01036">
    <property type="entry name" value="TCRTETB"/>
</dbReference>
<dbReference type="SUPFAM" id="SSF103473">
    <property type="entry name" value="MFS general substrate transporter"/>
    <property type="match status" value="1"/>
</dbReference>
<feature type="transmembrane region" description="Helical" evidence="5">
    <location>
        <begin position="246"/>
        <end position="266"/>
    </location>
</feature>
<evidence type="ECO:0000256" key="4">
    <source>
        <dbReference type="ARBA" id="ARBA00023136"/>
    </source>
</evidence>
<feature type="transmembrane region" description="Helical" evidence="5">
    <location>
        <begin position="386"/>
        <end position="407"/>
    </location>
</feature>
<evidence type="ECO:0000256" key="3">
    <source>
        <dbReference type="ARBA" id="ARBA00022989"/>
    </source>
</evidence>
<gene>
    <name evidence="7" type="ORF">CLV47_107116</name>
</gene>
<dbReference type="PANTHER" id="PTHR42718">
    <property type="entry name" value="MAJOR FACILITATOR SUPERFAMILY MULTIDRUG TRANSPORTER MFSC"/>
    <property type="match status" value="1"/>
</dbReference>
<feature type="transmembrane region" description="Helical" evidence="5">
    <location>
        <begin position="184"/>
        <end position="202"/>
    </location>
</feature>
<evidence type="ECO:0000256" key="2">
    <source>
        <dbReference type="ARBA" id="ARBA00022692"/>
    </source>
</evidence>
<keyword evidence="4 5" id="KW-0472">Membrane</keyword>
<feature type="transmembrane region" description="Helical" evidence="5">
    <location>
        <begin position="460"/>
        <end position="478"/>
    </location>
</feature>
<dbReference type="PANTHER" id="PTHR42718:SF39">
    <property type="entry name" value="ACTINORHODIN TRANSPORTER-RELATED"/>
    <property type="match status" value="1"/>
</dbReference>
<keyword evidence="3 5" id="KW-1133">Transmembrane helix</keyword>
<dbReference type="Gene3D" id="1.20.1250.20">
    <property type="entry name" value="MFS general substrate transporter like domains"/>
    <property type="match status" value="1"/>
</dbReference>
<accession>A0A2T1A0Y2</accession>
<dbReference type="AlphaFoldDB" id="A0A2T1A0Y2"/>
<reference evidence="7 8" key="1">
    <citation type="submission" date="2018-03" db="EMBL/GenBank/DDBJ databases">
        <title>Genomic Encyclopedia of Archaeal and Bacterial Type Strains, Phase II (KMG-II): from individual species to whole genera.</title>
        <authorList>
            <person name="Goeker M."/>
        </authorList>
    </citation>
    <scope>NUCLEOTIDE SEQUENCE [LARGE SCALE GENOMIC DNA]</scope>
    <source>
        <strain evidence="7 8">DSM 100065</strain>
    </source>
</reference>
<feature type="transmembrane region" description="Helical" evidence="5">
    <location>
        <begin position="158"/>
        <end position="178"/>
    </location>
</feature>
<feature type="transmembrane region" description="Helical" evidence="5">
    <location>
        <begin position="287"/>
        <end position="315"/>
    </location>
</feature>
<evidence type="ECO:0000259" key="6">
    <source>
        <dbReference type="PROSITE" id="PS50850"/>
    </source>
</evidence>
<dbReference type="InterPro" id="IPR011701">
    <property type="entry name" value="MFS"/>
</dbReference>
<dbReference type="Pfam" id="PF07690">
    <property type="entry name" value="MFS_1"/>
    <property type="match status" value="1"/>
</dbReference>
<dbReference type="Gene3D" id="1.20.1720.10">
    <property type="entry name" value="Multidrug resistance protein D"/>
    <property type="match status" value="1"/>
</dbReference>
<proteinExistence type="predicted"/>
<protein>
    <submittedName>
        <fullName evidence="7">EmrB/QacA subfamily drug resistance transporter</fullName>
    </submittedName>
</protein>
<dbReference type="EMBL" id="PVUE01000007">
    <property type="protein sequence ID" value="PRZ41988.1"/>
    <property type="molecule type" value="Genomic_DNA"/>
</dbReference>
<comment type="subcellular location">
    <subcellularLocation>
        <location evidence="1">Cell membrane</location>
        <topology evidence="1">Multi-pass membrane protein</topology>
    </subcellularLocation>
</comment>
<evidence type="ECO:0000313" key="8">
    <source>
        <dbReference type="Proteomes" id="UP000237752"/>
    </source>
</evidence>
<feature type="transmembrane region" description="Helical" evidence="5">
    <location>
        <begin position="356"/>
        <end position="374"/>
    </location>
</feature>
<feature type="transmembrane region" description="Helical" evidence="5">
    <location>
        <begin position="128"/>
        <end position="146"/>
    </location>
</feature>
<dbReference type="InterPro" id="IPR020846">
    <property type="entry name" value="MFS_dom"/>
</dbReference>
<dbReference type="Proteomes" id="UP000237752">
    <property type="component" value="Unassembled WGS sequence"/>
</dbReference>
<dbReference type="GO" id="GO:0005886">
    <property type="term" value="C:plasma membrane"/>
    <property type="evidence" value="ECO:0007669"/>
    <property type="project" value="UniProtKB-SubCell"/>
</dbReference>
<dbReference type="RefSeq" id="WP_202862502.1">
    <property type="nucleotide sequence ID" value="NZ_PVUE01000007.1"/>
</dbReference>
<evidence type="ECO:0000256" key="5">
    <source>
        <dbReference type="SAM" id="Phobius"/>
    </source>
</evidence>